<feature type="compositionally biased region" description="Basic and acidic residues" evidence="1">
    <location>
        <begin position="84"/>
        <end position="100"/>
    </location>
</feature>
<gene>
    <name evidence="2" type="ORF">PCYB_121870</name>
</gene>
<dbReference type="InterPro" id="IPR013083">
    <property type="entry name" value="Znf_RING/FYVE/PHD"/>
</dbReference>
<evidence type="ECO:0000256" key="1">
    <source>
        <dbReference type="SAM" id="MobiDB-lite"/>
    </source>
</evidence>
<protein>
    <submittedName>
        <fullName evidence="2">Uncharacterized protein</fullName>
    </submittedName>
</protein>
<feature type="compositionally biased region" description="Polar residues" evidence="1">
    <location>
        <begin position="67"/>
        <end position="78"/>
    </location>
</feature>
<dbReference type="GeneID" id="14693988"/>
<organism evidence="2 3">
    <name type="scientific">Plasmodium cynomolgi (strain B)</name>
    <dbReference type="NCBI Taxonomy" id="1120755"/>
    <lineage>
        <taxon>Eukaryota</taxon>
        <taxon>Sar</taxon>
        <taxon>Alveolata</taxon>
        <taxon>Apicomplexa</taxon>
        <taxon>Aconoidasida</taxon>
        <taxon>Haemosporida</taxon>
        <taxon>Plasmodiidae</taxon>
        <taxon>Plasmodium</taxon>
        <taxon>Plasmodium (Plasmodium)</taxon>
    </lineage>
</organism>
<feature type="region of interest" description="Disordered" evidence="1">
    <location>
        <begin position="1"/>
        <end position="142"/>
    </location>
</feature>
<dbReference type="RefSeq" id="XP_004223566.1">
    <property type="nucleotide sequence ID" value="XM_004223518.1"/>
</dbReference>
<dbReference type="VEuPathDB" id="PlasmoDB:PCYB_121870"/>
<dbReference type="KEGG" id="pcy:PCYB_121870"/>
<dbReference type="Gene3D" id="3.30.40.10">
    <property type="entry name" value="Zinc/RING finger domain, C3HC4 (zinc finger)"/>
    <property type="match status" value="1"/>
</dbReference>
<keyword evidence="3" id="KW-1185">Reference proteome</keyword>
<name>K6UVP1_PLACD</name>
<dbReference type="Proteomes" id="UP000006319">
    <property type="component" value="Chromosome 12"/>
</dbReference>
<dbReference type="OrthoDB" id="371074at2759"/>
<feature type="compositionally biased region" description="Basic residues" evidence="1">
    <location>
        <begin position="1"/>
        <end position="28"/>
    </location>
</feature>
<feature type="compositionally biased region" description="Basic and acidic residues" evidence="1">
    <location>
        <begin position="45"/>
        <end position="66"/>
    </location>
</feature>
<evidence type="ECO:0000313" key="2">
    <source>
        <dbReference type="EMBL" id="GAB67619.1"/>
    </source>
</evidence>
<evidence type="ECO:0000313" key="3">
    <source>
        <dbReference type="Proteomes" id="UP000006319"/>
    </source>
</evidence>
<dbReference type="SUPFAM" id="SSF57850">
    <property type="entry name" value="RING/U-box"/>
    <property type="match status" value="1"/>
</dbReference>
<feature type="non-terminal residue" evidence="2">
    <location>
        <position position="1"/>
    </location>
</feature>
<dbReference type="AlphaFoldDB" id="K6UVP1"/>
<dbReference type="EMBL" id="DF157104">
    <property type="protein sequence ID" value="GAB67619.1"/>
    <property type="molecule type" value="Genomic_DNA"/>
</dbReference>
<dbReference type="eggNOG" id="ENOG502T27N">
    <property type="taxonomic scope" value="Eukaryota"/>
</dbReference>
<accession>K6UVP1</accession>
<proteinExistence type="predicted"/>
<feature type="compositionally biased region" description="Polar residues" evidence="1">
    <location>
        <begin position="118"/>
        <end position="142"/>
    </location>
</feature>
<sequence>LKPHKRRTSPRKRRLIKIPHLRSVKKKKELNLFSSPNNVNEEGEYEHKCSDSSLSSDRESLNETHSDNPTMENMTTRDLSGIKTDIHEDIIPSESEKESSGKNSTGKAQESFRKNDTNLESTCRSNFQKDVQGSRSKMTSKMNDTIGGECPLCLMPKTESLHGNLPPTIYKLSCEHVFHLMCIYETVIRRECRKAKREKKENEKKNKLMLKVMKMQADNQTQGEK</sequence>
<reference evidence="2 3" key="1">
    <citation type="journal article" date="2012" name="Nat. Genet.">
        <title>Plasmodium cynomolgi genome sequences provide insight into Plasmodium vivax and the monkey malaria clade.</title>
        <authorList>
            <person name="Tachibana S."/>
            <person name="Sullivan S.A."/>
            <person name="Kawai S."/>
            <person name="Nakamura S."/>
            <person name="Kim H.R."/>
            <person name="Goto N."/>
            <person name="Arisue N."/>
            <person name="Palacpac N.M.Q."/>
            <person name="Honma H."/>
            <person name="Yagi M."/>
            <person name="Tougan T."/>
            <person name="Katakai Y."/>
            <person name="Kaneko O."/>
            <person name="Mita T."/>
            <person name="Kita K."/>
            <person name="Yasutomi Y."/>
            <person name="Sutton P.L."/>
            <person name="Shakhbatyan R."/>
            <person name="Horii T."/>
            <person name="Yasunaga T."/>
            <person name="Barnwell J.W."/>
            <person name="Escalante A.A."/>
            <person name="Carlton J.M."/>
            <person name="Tanabe K."/>
        </authorList>
    </citation>
    <scope>NUCLEOTIDE SEQUENCE [LARGE SCALE GENOMIC DNA]</scope>
    <source>
        <strain evidence="2 3">B</strain>
    </source>
</reference>
<dbReference type="OMA" id="KTCCICH"/>